<name>A0A5C5X8E7_9PLAN</name>
<dbReference type="EMBL" id="SIHI01000001">
    <property type="protein sequence ID" value="TWT59154.1"/>
    <property type="molecule type" value="Genomic_DNA"/>
</dbReference>
<dbReference type="RefSeq" id="WP_146509925.1">
    <property type="nucleotide sequence ID" value="NZ_SIHI01000001.1"/>
</dbReference>
<evidence type="ECO:0000313" key="1">
    <source>
        <dbReference type="EMBL" id="TWT59154.1"/>
    </source>
</evidence>
<comment type="caution">
    <text evidence="1">The sequence shown here is derived from an EMBL/GenBank/DDBJ whole genome shotgun (WGS) entry which is preliminary data.</text>
</comment>
<dbReference type="AlphaFoldDB" id="A0A5C5X8E7"/>
<dbReference type="Proteomes" id="UP000317243">
    <property type="component" value="Unassembled WGS sequence"/>
</dbReference>
<proteinExistence type="predicted"/>
<dbReference type="OrthoDB" id="9796058at2"/>
<protein>
    <submittedName>
        <fullName evidence="1">Uncharacterized protein</fullName>
    </submittedName>
</protein>
<accession>A0A5C5X8E7</accession>
<sequence length="229" mass="25540">MSGRKLTIQNSKQALCQTLKMPEIALSEGWLARFLGKIAKSGVPRIANFGVPTTSVLFDPSQNYGTLLQLLGSVTETGKPSVPIRSFCDSARGVHYCGGTHHTLRHTNEARAVIFPGLIQNQDSWGEKPALKEPSMVSTCREEVRVRHRHRSEKIMLEQKEIPTIDQAEVARRWPDFTPLELEQVCESIVQLRGGLQQKYGLSADEAARQMQQAYPQIATISEEESEAL</sequence>
<evidence type="ECO:0000313" key="2">
    <source>
        <dbReference type="Proteomes" id="UP000317243"/>
    </source>
</evidence>
<organism evidence="1 2">
    <name type="scientific">Thalassoglobus neptunius</name>
    <dbReference type="NCBI Taxonomy" id="1938619"/>
    <lineage>
        <taxon>Bacteria</taxon>
        <taxon>Pseudomonadati</taxon>
        <taxon>Planctomycetota</taxon>
        <taxon>Planctomycetia</taxon>
        <taxon>Planctomycetales</taxon>
        <taxon>Planctomycetaceae</taxon>
        <taxon>Thalassoglobus</taxon>
    </lineage>
</organism>
<keyword evidence="2" id="KW-1185">Reference proteome</keyword>
<gene>
    <name evidence="1" type="ORF">KOR42_25430</name>
</gene>
<reference evidence="1 2" key="1">
    <citation type="submission" date="2019-02" db="EMBL/GenBank/DDBJ databases">
        <title>Deep-cultivation of Planctomycetes and their phenomic and genomic characterization uncovers novel biology.</title>
        <authorList>
            <person name="Wiegand S."/>
            <person name="Jogler M."/>
            <person name="Boedeker C."/>
            <person name="Pinto D."/>
            <person name="Vollmers J."/>
            <person name="Rivas-Marin E."/>
            <person name="Kohn T."/>
            <person name="Peeters S.H."/>
            <person name="Heuer A."/>
            <person name="Rast P."/>
            <person name="Oberbeckmann S."/>
            <person name="Bunk B."/>
            <person name="Jeske O."/>
            <person name="Meyerdierks A."/>
            <person name="Storesund J.E."/>
            <person name="Kallscheuer N."/>
            <person name="Luecker S."/>
            <person name="Lage O.M."/>
            <person name="Pohl T."/>
            <person name="Merkel B.J."/>
            <person name="Hornburger P."/>
            <person name="Mueller R.-W."/>
            <person name="Bruemmer F."/>
            <person name="Labrenz M."/>
            <person name="Spormann A.M."/>
            <person name="Op Den Camp H."/>
            <person name="Overmann J."/>
            <person name="Amann R."/>
            <person name="Jetten M.S.M."/>
            <person name="Mascher T."/>
            <person name="Medema M.H."/>
            <person name="Devos D.P."/>
            <person name="Kaster A.-K."/>
            <person name="Ovreas L."/>
            <person name="Rohde M."/>
            <person name="Galperin M.Y."/>
            <person name="Jogler C."/>
        </authorList>
    </citation>
    <scope>NUCLEOTIDE SEQUENCE [LARGE SCALE GENOMIC DNA]</scope>
    <source>
        <strain evidence="1 2">KOR42</strain>
    </source>
</reference>